<dbReference type="EMBL" id="VOEJ01000001">
    <property type="protein sequence ID" value="TWR31623.1"/>
    <property type="molecule type" value="Genomic_DNA"/>
</dbReference>
<dbReference type="RefSeq" id="WP_146380521.1">
    <property type="nucleotide sequence ID" value="NZ_VOEJ01000001.1"/>
</dbReference>
<dbReference type="AlphaFoldDB" id="A0A563UJW2"/>
<proteinExistence type="predicted"/>
<keyword evidence="2" id="KW-1185">Reference proteome</keyword>
<sequence>MAMLAPSAVVLSVANFAVVSFEQDEYKKIELNKISAVPKRKFLFILKNGFAQICRAKPYALVLYII</sequence>
<evidence type="ECO:0000313" key="1">
    <source>
        <dbReference type="EMBL" id="TWR31623.1"/>
    </source>
</evidence>
<protein>
    <submittedName>
        <fullName evidence="1">Uncharacterized protein</fullName>
    </submittedName>
</protein>
<name>A0A563UJW2_9SPHI</name>
<accession>A0A563UJW2</accession>
<reference evidence="1 2" key="1">
    <citation type="submission" date="2019-07" db="EMBL/GenBank/DDBJ databases">
        <authorList>
            <person name="Kim J."/>
        </authorList>
    </citation>
    <scope>NUCLEOTIDE SEQUENCE [LARGE SCALE GENOMIC DNA]</scope>
    <source>
        <strain evidence="2">dk17</strain>
    </source>
</reference>
<evidence type="ECO:0000313" key="2">
    <source>
        <dbReference type="Proteomes" id="UP000320042"/>
    </source>
</evidence>
<gene>
    <name evidence="1" type="ORF">FPZ43_03890</name>
</gene>
<organism evidence="1 2">
    <name type="scientific">Mucilaginibacter pallidiroseus</name>
    <dbReference type="NCBI Taxonomy" id="2599295"/>
    <lineage>
        <taxon>Bacteria</taxon>
        <taxon>Pseudomonadati</taxon>
        <taxon>Bacteroidota</taxon>
        <taxon>Sphingobacteriia</taxon>
        <taxon>Sphingobacteriales</taxon>
        <taxon>Sphingobacteriaceae</taxon>
        <taxon>Mucilaginibacter</taxon>
    </lineage>
</organism>
<dbReference type="Proteomes" id="UP000320042">
    <property type="component" value="Unassembled WGS sequence"/>
</dbReference>
<comment type="caution">
    <text evidence="1">The sequence shown here is derived from an EMBL/GenBank/DDBJ whole genome shotgun (WGS) entry which is preliminary data.</text>
</comment>